<comment type="subcellular location">
    <subcellularLocation>
        <location evidence="1">Nucleus</location>
        <location evidence="1">Nuclear pore complex</location>
    </subcellularLocation>
</comment>
<evidence type="ECO:0000313" key="13">
    <source>
        <dbReference type="Proteomes" id="UP000070444"/>
    </source>
</evidence>
<keyword evidence="3" id="KW-0813">Transport</keyword>
<dbReference type="PANTHER" id="PTHR12960:SF0">
    <property type="entry name" value="MRNA EXPORT FACTOR GLE1"/>
    <property type="match status" value="1"/>
</dbReference>
<dbReference type="GO" id="GO:0005543">
    <property type="term" value="F:phospholipid binding"/>
    <property type="evidence" value="ECO:0007669"/>
    <property type="project" value="TreeGrafter"/>
</dbReference>
<evidence type="ECO:0000256" key="5">
    <source>
        <dbReference type="ARBA" id="ARBA00022927"/>
    </source>
</evidence>
<evidence type="ECO:0000256" key="6">
    <source>
        <dbReference type="ARBA" id="ARBA00023010"/>
    </source>
</evidence>
<dbReference type="InterPro" id="IPR012476">
    <property type="entry name" value="GLE1"/>
</dbReference>
<evidence type="ECO:0000256" key="11">
    <source>
        <dbReference type="SAM" id="MobiDB-lite"/>
    </source>
</evidence>
<dbReference type="GO" id="GO:0015031">
    <property type="term" value="P:protein transport"/>
    <property type="evidence" value="ECO:0007669"/>
    <property type="project" value="UniProtKB-KW"/>
</dbReference>
<keyword evidence="4" id="KW-0509">mRNA transport</keyword>
<dbReference type="GO" id="GO:0031369">
    <property type="term" value="F:translation initiation factor binding"/>
    <property type="evidence" value="ECO:0007669"/>
    <property type="project" value="TreeGrafter"/>
</dbReference>
<comment type="similarity">
    <text evidence="2">Belongs to the GLE1 family.</text>
</comment>
<evidence type="ECO:0000256" key="10">
    <source>
        <dbReference type="ARBA" id="ARBA00029983"/>
    </source>
</evidence>
<proteinExistence type="inferred from homology"/>
<evidence type="ECO:0000256" key="3">
    <source>
        <dbReference type="ARBA" id="ARBA00022448"/>
    </source>
</evidence>
<evidence type="ECO:0000256" key="1">
    <source>
        <dbReference type="ARBA" id="ARBA00004567"/>
    </source>
</evidence>
<dbReference type="GO" id="GO:0044614">
    <property type="term" value="C:nuclear pore cytoplasmic filaments"/>
    <property type="evidence" value="ECO:0007669"/>
    <property type="project" value="TreeGrafter"/>
</dbReference>
<evidence type="ECO:0000256" key="9">
    <source>
        <dbReference type="ARBA" id="ARBA00026227"/>
    </source>
</evidence>
<dbReference type="AlphaFoldDB" id="A0A137PAU7"/>
<dbReference type="Gene3D" id="1.25.40.510">
    <property type="entry name" value="GLE1-like"/>
    <property type="match status" value="1"/>
</dbReference>
<feature type="region of interest" description="Disordered" evidence="11">
    <location>
        <begin position="281"/>
        <end position="354"/>
    </location>
</feature>
<name>A0A137PAU7_CONC2</name>
<dbReference type="PANTHER" id="PTHR12960">
    <property type="entry name" value="GLE-1-RELATED"/>
    <property type="match status" value="1"/>
</dbReference>
<gene>
    <name evidence="12" type="ORF">CONCODRAFT_84290</name>
</gene>
<evidence type="ECO:0000256" key="4">
    <source>
        <dbReference type="ARBA" id="ARBA00022816"/>
    </source>
</evidence>
<keyword evidence="6" id="KW-0811">Translocation</keyword>
<feature type="compositionally biased region" description="Basic and acidic residues" evidence="11">
    <location>
        <begin position="281"/>
        <end position="344"/>
    </location>
</feature>
<dbReference type="GO" id="GO:0016973">
    <property type="term" value="P:poly(A)+ mRNA export from nucleus"/>
    <property type="evidence" value="ECO:0007669"/>
    <property type="project" value="InterPro"/>
</dbReference>
<keyword evidence="13" id="KW-1185">Reference proteome</keyword>
<organism evidence="12 13">
    <name type="scientific">Conidiobolus coronatus (strain ATCC 28846 / CBS 209.66 / NRRL 28638)</name>
    <name type="common">Delacroixia coronata</name>
    <dbReference type="NCBI Taxonomy" id="796925"/>
    <lineage>
        <taxon>Eukaryota</taxon>
        <taxon>Fungi</taxon>
        <taxon>Fungi incertae sedis</taxon>
        <taxon>Zoopagomycota</taxon>
        <taxon>Entomophthoromycotina</taxon>
        <taxon>Entomophthoromycetes</taxon>
        <taxon>Entomophthorales</taxon>
        <taxon>Ancylistaceae</taxon>
        <taxon>Conidiobolus</taxon>
    </lineage>
</organism>
<dbReference type="GO" id="GO:0005737">
    <property type="term" value="C:cytoplasm"/>
    <property type="evidence" value="ECO:0007669"/>
    <property type="project" value="TreeGrafter"/>
</dbReference>
<keyword evidence="5" id="KW-0653">Protein transport</keyword>
<dbReference type="EMBL" id="KQ964460">
    <property type="protein sequence ID" value="KXN72104.1"/>
    <property type="molecule type" value="Genomic_DNA"/>
</dbReference>
<dbReference type="STRING" id="796925.A0A137PAU7"/>
<evidence type="ECO:0000256" key="7">
    <source>
        <dbReference type="ARBA" id="ARBA00023132"/>
    </source>
</evidence>
<keyword evidence="8" id="KW-0539">Nucleus</keyword>
<protein>
    <recommendedName>
        <fullName evidence="9">mRNA export factor GLE1</fullName>
    </recommendedName>
    <alternativeName>
        <fullName evidence="10">Nucleoporin GLE1</fullName>
    </alternativeName>
</protein>
<evidence type="ECO:0000256" key="2">
    <source>
        <dbReference type="ARBA" id="ARBA00011056"/>
    </source>
</evidence>
<dbReference type="Pfam" id="PF07817">
    <property type="entry name" value="GLE1"/>
    <property type="match status" value="1"/>
</dbReference>
<sequence length="641" mass="74862">MLLRLIPDYMKNMLLPVTFEQEFIKSPHTLSAANSGILTPSSLNTKNTVLKLSYPVVDNPPLYVARGVFDQVKFLLPIFYLPPIDFPEFSYYLVDKEQDEKLEAYLNEALSNFDFKYNESIHAIYINPDSKDSKFKSSDSIHKSIEKGLSDFNKISKNEIEDLAKSYKKLELEFNKRLKVENEALEKHKINLQNHKKEVDSLDKQYWAQLDKIRDILLNLNPDYIQTKADLKEVLRIKEEERKRKEEEERKRLEEIRRKEEEARKIAAEKAAEERKRQLQELREKERKAQIEKERKAAEDARKAEEERKRLEEERKKAEKEKKEQEEKEKQRLLEQKREEERRKNPGLRPCSEGKKRYDSAFELINSINNEVIPRLKSNPQYKDFRLDMKLTIQGKFNQITSSRSKINSFAQIISRELDKARSMGDDFYKLALNLFGKSAVKNAETECGPTPAHAYRSALLIVLVFQNHPDSFDHVYARMIKNCPYIAPYAPRATKDADKAAYFKSINRGFSDNELEDETVYSERMAGIVSVYAAICQTSISHNQPPYNMGHLWTWFASTLNSPAARVTPDLINSALTIAGNKMCQTYGFQFFKILDYIRFVYMEKLSRDSVSANSQLRVLLNNFVKNQQFPPLEGSEIDY</sequence>
<dbReference type="InterPro" id="IPR038506">
    <property type="entry name" value="GLE1-like_sf"/>
</dbReference>
<accession>A0A137PAU7</accession>
<dbReference type="GO" id="GO:0000822">
    <property type="term" value="F:inositol hexakisphosphate binding"/>
    <property type="evidence" value="ECO:0007669"/>
    <property type="project" value="TreeGrafter"/>
</dbReference>
<evidence type="ECO:0000313" key="12">
    <source>
        <dbReference type="EMBL" id="KXN72104.1"/>
    </source>
</evidence>
<evidence type="ECO:0000256" key="8">
    <source>
        <dbReference type="ARBA" id="ARBA00023242"/>
    </source>
</evidence>
<keyword evidence="7" id="KW-0906">Nuclear pore complex</keyword>
<dbReference type="Proteomes" id="UP000070444">
    <property type="component" value="Unassembled WGS sequence"/>
</dbReference>
<dbReference type="OrthoDB" id="420884at2759"/>
<reference evidence="12 13" key="1">
    <citation type="journal article" date="2015" name="Genome Biol. Evol.">
        <title>Phylogenomic analyses indicate that early fungi evolved digesting cell walls of algal ancestors of land plants.</title>
        <authorList>
            <person name="Chang Y."/>
            <person name="Wang S."/>
            <person name="Sekimoto S."/>
            <person name="Aerts A.L."/>
            <person name="Choi C."/>
            <person name="Clum A."/>
            <person name="LaButti K.M."/>
            <person name="Lindquist E.A."/>
            <person name="Yee Ngan C."/>
            <person name="Ohm R.A."/>
            <person name="Salamov A.A."/>
            <person name="Grigoriev I.V."/>
            <person name="Spatafora J.W."/>
            <person name="Berbee M.L."/>
        </authorList>
    </citation>
    <scope>NUCLEOTIDE SEQUENCE [LARGE SCALE GENOMIC DNA]</scope>
    <source>
        <strain evidence="12 13">NRRL 28638</strain>
    </source>
</reference>